<gene>
    <name evidence="1" type="ORF">HP548_17950</name>
</gene>
<sequence length="86" mass="9547">MMGGLCRRPLDLPQGPSCTRCSICSFPVKGEQGASVRKLPGREIPARADLVFLQGRSWMLFLNQSCWGPVYSPGTVSVWCWLFLSL</sequence>
<proteinExistence type="predicted"/>
<dbReference type="EMBL" id="JABMCC010000112">
    <property type="protein sequence ID" value="NUU55960.1"/>
    <property type="molecule type" value="Genomic_DNA"/>
</dbReference>
<comment type="caution">
    <text evidence="1">The sequence shown here is derived from an EMBL/GenBank/DDBJ whole genome shotgun (WGS) entry which is preliminary data.</text>
</comment>
<evidence type="ECO:0000313" key="2">
    <source>
        <dbReference type="Proteomes" id="UP000577724"/>
    </source>
</evidence>
<protein>
    <submittedName>
        <fullName evidence="1">Uncharacterized protein</fullName>
    </submittedName>
</protein>
<accession>A0ABX2MPK3</accession>
<keyword evidence="2" id="KW-1185">Reference proteome</keyword>
<dbReference type="NCBIfam" id="TIGR01053">
    <property type="entry name" value="LSD1"/>
    <property type="match status" value="1"/>
</dbReference>
<reference evidence="1 2" key="1">
    <citation type="submission" date="2020-05" db="EMBL/GenBank/DDBJ databases">
        <title>Genome Sequencing of Type Strains.</title>
        <authorList>
            <person name="Lemaire J.F."/>
            <person name="Inderbitzin P."/>
            <person name="Gregorio O.A."/>
            <person name="Collins S.B."/>
            <person name="Wespe N."/>
            <person name="Knight-Connoni V."/>
        </authorList>
    </citation>
    <scope>NUCLEOTIDE SEQUENCE [LARGE SCALE GENOMIC DNA]</scope>
    <source>
        <strain evidence="1 2">DSM 19942</strain>
    </source>
</reference>
<organism evidence="1 2">
    <name type="scientific">Paenibacillus taichungensis</name>
    <dbReference type="NCBI Taxonomy" id="484184"/>
    <lineage>
        <taxon>Bacteria</taxon>
        <taxon>Bacillati</taxon>
        <taxon>Bacillota</taxon>
        <taxon>Bacilli</taxon>
        <taxon>Bacillales</taxon>
        <taxon>Paenibacillaceae</taxon>
        <taxon>Paenibacillus</taxon>
    </lineage>
</organism>
<name>A0ABX2MPK3_9BACL</name>
<dbReference type="Proteomes" id="UP000577724">
    <property type="component" value="Unassembled WGS sequence"/>
</dbReference>
<evidence type="ECO:0000313" key="1">
    <source>
        <dbReference type="EMBL" id="NUU55960.1"/>
    </source>
</evidence>